<organism evidence="2 3">
    <name type="scientific">Vibrio crassostreae</name>
    <dbReference type="NCBI Taxonomy" id="246167"/>
    <lineage>
        <taxon>Bacteria</taxon>
        <taxon>Pseudomonadati</taxon>
        <taxon>Pseudomonadota</taxon>
        <taxon>Gammaproteobacteria</taxon>
        <taxon>Vibrionales</taxon>
        <taxon>Vibrionaceae</taxon>
        <taxon>Vibrio</taxon>
    </lineage>
</organism>
<sequence length="80" mass="9227">MKQNTKINILMITAAAILTIATWYGTNAITSYKLERSQKQYDAFKSKHPECTEKKLIVNRYGAPKQGFLECNETELVWEL</sequence>
<evidence type="ECO:0000313" key="2">
    <source>
        <dbReference type="EMBL" id="CDT01170.1"/>
    </source>
</evidence>
<keyword evidence="1" id="KW-0812">Transmembrane</keyword>
<dbReference type="RefSeq" id="WP_055318550.1">
    <property type="nucleotide sequence ID" value="NZ_CCJV01000042.1"/>
</dbReference>
<comment type="caution">
    <text evidence="2">The sequence shown here is derived from an EMBL/GenBank/DDBJ whole genome shotgun (WGS) entry which is preliminary data.</text>
</comment>
<name>A0A822MT11_9VIBR</name>
<reference evidence="3" key="1">
    <citation type="submission" date="2014-06" db="EMBL/GenBank/DDBJ databases">
        <authorList>
            <person name="Le Roux Frederique"/>
        </authorList>
    </citation>
    <scope>NUCLEOTIDE SEQUENCE [LARGE SCALE GENOMIC DNA]</scope>
    <source>
        <strain evidence="3">J5-5</strain>
    </source>
</reference>
<evidence type="ECO:0000256" key="1">
    <source>
        <dbReference type="SAM" id="Phobius"/>
    </source>
</evidence>
<evidence type="ECO:0000313" key="3">
    <source>
        <dbReference type="Proteomes" id="UP000049495"/>
    </source>
</evidence>
<dbReference type="AlphaFoldDB" id="A0A822MT11"/>
<dbReference type="Proteomes" id="UP000049495">
    <property type="component" value="Unassembled WGS sequence"/>
</dbReference>
<keyword evidence="1" id="KW-0472">Membrane</keyword>
<feature type="transmembrane region" description="Helical" evidence="1">
    <location>
        <begin position="7"/>
        <end position="26"/>
    </location>
</feature>
<keyword evidence="1" id="KW-1133">Transmembrane helix</keyword>
<protein>
    <submittedName>
        <fullName evidence="2">Uncharacterized protein</fullName>
    </submittedName>
</protein>
<gene>
    <name evidence="2" type="ORF">VCR5J5_1360133</name>
</gene>
<proteinExistence type="predicted"/>
<dbReference type="EMBL" id="CCJV01000042">
    <property type="protein sequence ID" value="CDT01170.1"/>
    <property type="molecule type" value="Genomic_DNA"/>
</dbReference>
<accession>A0A822MT11</accession>